<evidence type="ECO:0000259" key="4">
    <source>
        <dbReference type="Pfam" id="PF02114"/>
    </source>
</evidence>
<name>A0A0C2ZDL9_9AGAM</name>
<dbReference type="InterPro" id="IPR001200">
    <property type="entry name" value="Phosducin"/>
</dbReference>
<dbReference type="OrthoDB" id="70588at2759"/>
<dbReference type="PANTHER" id="PTHR46052:SF1">
    <property type="entry name" value="PHOSDUCIN-LIKE PROTEIN"/>
    <property type="match status" value="1"/>
</dbReference>
<feature type="compositionally biased region" description="Low complexity" evidence="3">
    <location>
        <begin position="18"/>
        <end position="44"/>
    </location>
</feature>
<dbReference type="SUPFAM" id="SSF52833">
    <property type="entry name" value="Thioredoxin-like"/>
    <property type="match status" value="1"/>
</dbReference>
<dbReference type="InterPro" id="IPR051499">
    <property type="entry name" value="Phosducin-like_reg"/>
</dbReference>
<evidence type="ECO:0000256" key="2">
    <source>
        <dbReference type="SAM" id="Coils"/>
    </source>
</evidence>
<dbReference type="InterPro" id="IPR024253">
    <property type="entry name" value="Phosducin_thioredoxin-like_dom"/>
</dbReference>
<dbReference type="InParanoid" id="A0A0C2ZDL9"/>
<dbReference type="STRING" id="1036808.A0A0C2ZDL9"/>
<dbReference type="EMBL" id="KN822291">
    <property type="protein sequence ID" value="KIM51052.1"/>
    <property type="molecule type" value="Genomic_DNA"/>
</dbReference>
<feature type="domain" description="Phosducin" evidence="4">
    <location>
        <begin position="161"/>
        <end position="234"/>
    </location>
</feature>
<dbReference type="GO" id="GO:0008277">
    <property type="term" value="P:regulation of G protein-coupled receptor signaling pathway"/>
    <property type="evidence" value="ECO:0007669"/>
    <property type="project" value="InterPro"/>
</dbReference>
<feature type="compositionally biased region" description="Acidic residues" evidence="3">
    <location>
        <begin position="45"/>
        <end position="57"/>
    </location>
</feature>
<dbReference type="PRINTS" id="PR00677">
    <property type="entry name" value="PHOSDUCIN"/>
</dbReference>
<comment type="similarity">
    <text evidence="1">Belongs to the phosducin family.</text>
</comment>
<dbReference type="Gene3D" id="3.40.30.10">
    <property type="entry name" value="Glutaredoxin"/>
    <property type="match status" value="1"/>
</dbReference>
<dbReference type="Proteomes" id="UP000053989">
    <property type="component" value="Unassembled WGS sequence"/>
</dbReference>
<sequence length="340" mass="37813">MDADIEYLVQSGKLFNGSSRSSSPERAASPAISFVTNDSPAGSDSDADPGSDLDADADDRSGWVGKRRGPHNSSSAANEAPRESIGMRPGRTGVKGVIRDEREAQQIKAAQRQKEIEALRKRMERANVGGMTHLEEERERRELAGLEDEEKRVKRDVLGRLKDGRFGHLREVGRAGFVGAVEGEDRGVWVVVHLYDPTLDRCYELDDTLATLARLYPQTKFLRVRAAALGFASKQPASRRSRPFTRQTTMPGRFIEEDEEDTLHDNVDTDMLPTLLVYQDGQLVHNWVRVDWEAGQTGVEDLLSRHHVIPGPSWGTGMYSTSLDAEDDLIWSDDEIIGNA</sequence>
<evidence type="ECO:0000256" key="1">
    <source>
        <dbReference type="ARBA" id="ARBA00009686"/>
    </source>
</evidence>
<evidence type="ECO:0000313" key="6">
    <source>
        <dbReference type="Proteomes" id="UP000053989"/>
    </source>
</evidence>
<dbReference type="InterPro" id="IPR036249">
    <property type="entry name" value="Thioredoxin-like_sf"/>
</dbReference>
<dbReference type="AlphaFoldDB" id="A0A0C2ZDL9"/>
<evidence type="ECO:0000313" key="5">
    <source>
        <dbReference type="EMBL" id="KIM51052.1"/>
    </source>
</evidence>
<gene>
    <name evidence="5" type="ORF">SCLCIDRAFT_686390</name>
</gene>
<dbReference type="HOGENOM" id="CLU_059221_0_0_1"/>
<proteinExistence type="inferred from homology"/>
<evidence type="ECO:0000256" key="3">
    <source>
        <dbReference type="SAM" id="MobiDB-lite"/>
    </source>
</evidence>
<keyword evidence="2" id="KW-0175">Coiled coil</keyword>
<accession>A0A0C2ZDL9</accession>
<organism evidence="5 6">
    <name type="scientific">Scleroderma citrinum Foug A</name>
    <dbReference type="NCBI Taxonomy" id="1036808"/>
    <lineage>
        <taxon>Eukaryota</taxon>
        <taxon>Fungi</taxon>
        <taxon>Dikarya</taxon>
        <taxon>Basidiomycota</taxon>
        <taxon>Agaricomycotina</taxon>
        <taxon>Agaricomycetes</taxon>
        <taxon>Agaricomycetidae</taxon>
        <taxon>Boletales</taxon>
        <taxon>Sclerodermatineae</taxon>
        <taxon>Sclerodermataceae</taxon>
        <taxon>Scleroderma</taxon>
    </lineage>
</organism>
<dbReference type="PANTHER" id="PTHR46052">
    <property type="entry name" value="PHOSDUCIN-LIKE PROTEIN"/>
    <property type="match status" value="1"/>
</dbReference>
<reference evidence="6" key="2">
    <citation type="submission" date="2015-01" db="EMBL/GenBank/DDBJ databases">
        <title>Evolutionary Origins and Diversification of the Mycorrhizal Mutualists.</title>
        <authorList>
            <consortium name="DOE Joint Genome Institute"/>
            <consortium name="Mycorrhizal Genomics Consortium"/>
            <person name="Kohler A."/>
            <person name="Kuo A."/>
            <person name="Nagy L.G."/>
            <person name="Floudas D."/>
            <person name="Copeland A."/>
            <person name="Barry K.W."/>
            <person name="Cichocki N."/>
            <person name="Veneault-Fourrey C."/>
            <person name="LaButti K."/>
            <person name="Lindquist E.A."/>
            <person name="Lipzen A."/>
            <person name="Lundell T."/>
            <person name="Morin E."/>
            <person name="Murat C."/>
            <person name="Riley R."/>
            <person name="Ohm R."/>
            <person name="Sun H."/>
            <person name="Tunlid A."/>
            <person name="Henrissat B."/>
            <person name="Grigoriev I.V."/>
            <person name="Hibbett D.S."/>
            <person name="Martin F."/>
        </authorList>
    </citation>
    <scope>NUCLEOTIDE SEQUENCE [LARGE SCALE GENOMIC DNA]</scope>
    <source>
        <strain evidence="6">Foug A</strain>
    </source>
</reference>
<reference evidence="5 6" key="1">
    <citation type="submission" date="2014-04" db="EMBL/GenBank/DDBJ databases">
        <authorList>
            <consortium name="DOE Joint Genome Institute"/>
            <person name="Kuo A."/>
            <person name="Kohler A."/>
            <person name="Nagy L.G."/>
            <person name="Floudas D."/>
            <person name="Copeland A."/>
            <person name="Barry K.W."/>
            <person name="Cichocki N."/>
            <person name="Veneault-Fourrey C."/>
            <person name="LaButti K."/>
            <person name="Lindquist E.A."/>
            <person name="Lipzen A."/>
            <person name="Lundell T."/>
            <person name="Morin E."/>
            <person name="Murat C."/>
            <person name="Sun H."/>
            <person name="Tunlid A."/>
            <person name="Henrissat B."/>
            <person name="Grigoriev I.V."/>
            <person name="Hibbett D.S."/>
            <person name="Martin F."/>
            <person name="Nordberg H.P."/>
            <person name="Cantor M.N."/>
            <person name="Hua S.X."/>
        </authorList>
    </citation>
    <scope>NUCLEOTIDE SEQUENCE [LARGE SCALE GENOMIC DNA]</scope>
    <source>
        <strain evidence="5 6">Foug A</strain>
    </source>
</reference>
<keyword evidence="6" id="KW-1185">Reference proteome</keyword>
<dbReference type="Pfam" id="PF02114">
    <property type="entry name" value="Phosducin"/>
    <property type="match status" value="1"/>
</dbReference>
<feature type="coiled-coil region" evidence="2">
    <location>
        <begin position="102"/>
        <end position="156"/>
    </location>
</feature>
<feature type="region of interest" description="Disordered" evidence="3">
    <location>
        <begin position="11"/>
        <end position="98"/>
    </location>
</feature>
<protein>
    <recommendedName>
        <fullName evidence="4">Phosducin domain-containing protein</fullName>
    </recommendedName>
</protein>